<accession>A0A7X0RV37</accession>
<evidence type="ECO:0000256" key="1">
    <source>
        <dbReference type="ARBA" id="ARBA00022553"/>
    </source>
</evidence>
<feature type="domain" description="SpoOB alpha-helical" evidence="5">
    <location>
        <begin position="68"/>
        <end position="120"/>
    </location>
</feature>
<proteinExistence type="predicted"/>
<protein>
    <submittedName>
        <fullName evidence="6">Spo0B domain-containing protein</fullName>
    </submittedName>
</protein>
<dbReference type="EMBL" id="JACJVP010000045">
    <property type="protein sequence ID" value="MBB6674252.1"/>
    <property type="molecule type" value="Genomic_DNA"/>
</dbReference>
<evidence type="ECO:0000256" key="4">
    <source>
        <dbReference type="SAM" id="Phobius"/>
    </source>
</evidence>
<keyword evidence="4" id="KW-1133">Transmembrane helix</keyword>
<dbReference type="Pfam" id="PF14689">
    <property type="entry name" value="SPOB_a"/>
    <property type="match status" value="1"/>
</dbReference>
<keyword evidence="1" id="KW-0597">Phosphoprotein</keyword>
<keyword evidence="7" id="KW-1185">Reference proteome</keyword>
<organism evidence="6 7">
    <name type="scientific">Cohnella nanjingensis</name>
    <dbReference type="NCBI Taxonomy" id="1387779"/>
    <lineage>
        <taxon>Bacteria</taxon>
        <taxon>Bacillati</taxon>
        <taxon>Bacillota</taxon>
        <taxon>Bacilli</taxon>
        <taxon>Bacillales</taxon>
        <taxon>Paenibacillaceae</taxon>
        <taxon>Cohnella</taxon>
    </lineage>
</organism>
<dbReference type="Gene3D" id="1.10.287.130">
    <property type="match status" value="1"/>
</dbReference>
<dbReference type="RefSeq" id="WP_185672117.1">
    <property type="nucleotide sequence ID" value="NZ_JACJVP010000045.1"/>
</dbReference>
<evidence type="ECO:0000256" key="3">
    <source>
        <dbReference type="ARBA" id="ARBA00022777"/>
    </source>
</evidence>
<evidence type="ECO:0000259" key="5">
    <source>
        <dbReference type="Pfam" id="PF14689"/>
    </source>
</evidence>
<keyword evidence="4" id="KW-0812">Transmembrane</keyword>
<gene>
    <name evidence="6" type="ORF">H7C19_26565</name>
</gene>
<dbReference type="InterPro" id="IPR016120">
    <property type="entry name" value="Sig_transdc_His_kin_SpoOB"/>
</dbReference>
<dbReference type="SUPFAM" id="SSF55890">
    <property type="entry name" value="Sporulation response regulatory protein Spo0B"/>
    <property type="match status" value="1"/>
</dbReference>
<reference evidence="6 7" key="1">
    <citation type="submission" date="2020-08" db="EMBL/GenBank/DDBJ databases">
        <title>Cohnella phylogeny.</title>
        <authorList>
            <person name="Dunlap C."/>
        </authorList>
    </citation>
    <scope>NUCLEOTIDE SEQUENCE [LARGE SCALE GENOMIC DNA]</scope>
    <source>
        <strain evidence="6 7">DSM 28246</strain>
    </source>
</reference>
<keyword evidence="4" id="KW-0472">Membrane</keyword>
<dbReference type="InterPro" id="IPR039506">
    <property type="entry name" value="SPOB_a"/>
</dbReference>
<keyword evidence="2" id="KW-0808">Transferase</keyword>
<feature type="transmembrane region" description="Helical" evidence="4">
    <location>
        <begin position="7"/>
        <end position="26"/>
    </location>
</feature>
<evidence type="ECO:0000256" key="2">
    <source>
        <dbReference type="ARBA" id="ARBA00022679"/>
    </source>
</evidence>
<evidence type="ECO:0000313" key="7">
    <source>
        <dbReference type="Proteomes" id="UP000547209"/>
    </source>
</evidence>
<dbReference type="GO" id="GO:0000155">
    <property type="term" value="F:phosphorelay sensor kinase activity"/>
    <property type="evidence" value="ECO:0007669"/>
    <property type="project" value="InterPro"/>
</dbReference>
<keyword evidence="3" id="KW-0418">Kinase</keyword>
<comment type="caution">
    <text evidence="6">The sequence shown here is derived from an EMBL/GenBank/DDBJ whole genome shotgun (WGS) entry which is preliminary data.</text>
</comment>
<feature type="transmembrane region" description="Helical" evidence="4">
    <location>
        <begin position="32"/>
        <end position="50"/>
    </location>
</feature>
<dbReference type="Proteomes" id="UP000547209">
    <property type="component" value="Unassembled WGS sequence"/>
</dbReference>
<evidence type="ECO:0000313" key="6">
    <source>
        <dbReference type="EMBL" id="MBB6674252.1"/>
    </source>
</evidence>
<dbReference type="AlphaFoldDB" id="A0A7X0RV37"/>
<sequence length="254" mass="28165">MSGKNTLWRLGAAISLLAPAACVFAWRDQVWPLALFVLWTAAAGGAWLAAERRAERAKTERMLARAQRSAIETLSHHRHDWMNELQILYGYLRLQKLDKAVAIVDRIRERMDQDSRISRLGSAELASYVLSFRTMCDTLRLDVSVEDGVQLDKEDPLAEAFAQSVIGLINAFRFRAVASYGEQNVLALRISGGAEALRVEAAYQGELAAEDSLAQDVTKVLDGRGRWEAERDTAGVEGPGTARRFALTFDAGRK</sequence>
<name>A0A7X0RV37_9BACL</name>